<organism evidence="4">
    <name type="scientific">marine sediment metagenome</name>
    <dbReference type="NCBI Taxonomy" id="412755"/>
    <lineage>
        <taxon>unclassified sequences</taxon>
        <taxon>metagenomes</taxon>
        <taxon>ecological metagenomes</taxon>
    </lineage>
</organism>
<gene>
    <name evidence="4" type="ORF">S01H1_01113</name>
</gene>
<feature type="compositionally biased region" description="Basic and acidic residues" evidence="2">
    <location>
        <begin position="57"/>
        <end position="74"/>
    </location>
</feature>
<dbReference type="NCBIfam" id="NF033517">
    <property type="entry name" value="transpos_IS66"/>
    <property type="match status" value="1"/>
</dbReference>
<accession>X0SR37</accession>
<proteinExistence type="predicted"/>
<feature type="coiled-coil region" evidence="1">
    <location>
        <begin position="8"/>
        <end position="42"/>
    </location>
</feature>
<dbReference type="AlphaFoldDB" id="X0SR37"/>
<comment type="caution">
    <text evidence="4">The sequence shown here is derived from an EMBL/GenBank/DDBJ whole genome shotgun (WGS) entry which is preliminary data.</text>
</comment>
<feature type="compositionally biased region" description="Basic residues" evidence="2">
    <location>
        <begin position="75"/>
        <end position="85"/>
    </location>
</feature>
<evidence type="ECO:0000259" key="3">
    <source>
        <dbReference type="Pfam" id="PF03050"/>
    </source>
</evidence>
<feature type="non-terminal residue" evidence="4">
    <location>
        <position position="380"/>
    </location>
</feature>
<keyword evidence="1" id="KW-0175">Coiled coil</keyword>
<feature type="domain" description="Transposase IS66 central" evidence="3">
    <location>
        <begin position="165"/>
        <end position="361"/>
    </location>
</feature>
<dbReference type="InterPro" id="IPR052344">
    <property type="entry name" value="Transposase-related"/>
</dbReference>
<evidence type="ECO:0000313" key="4">
    <source>
        <dbReference type="EMBL" id="GAF77601.1"/>
    </source>
</evidence>
<dbReference type="Pfam" id="PF03050">
    <property type="entry name" value="DDE_Tnp_IS66"/>
    <property type="match status" value="1"/>
</dbReference>
<name>X0SR37_9ZZZZ</name>
<sequence length="380" mass="44677">MDGMQHWSEDVIQHIRKQESKIQNLEKENHELKEKIDLLEKKLAYYENPHTPSSARKLSEKKVQDAEKSEEMKKRGAPKGHKGATRLKPEPDEIIDVIAKECEKCGSQNIQDLNEVKKNTIEDLPPPQKIEVTQFNRHRVKCRDCGHEFISKHPDCPQIGHFGIFLLVYVTMLKFHLRGVLRKIQDFLLYDNDFEISTKGIHDILLRVGDVCRISYEKSIERIRNAAWMHIDETGIKINGKKYWLWIFRTNDNDILVVIRKSRGGTVLDEILGEDWDKPIIVDGWKAYWKYQIVQRCWAHLLREIDAFKDVSDNGKQLSETIHNCFDSLKEFLAKGPSMSERRKQKLVFEREMKDIVEKYSKCKELHKPTKYLQNGLGKW</sequence>
<reference evidence="4" key="1">
    <citation type="journal article" date="2014" name="Front. Microbiol.">
        <title>High frequency of phylogenetically diverse reductive dehalogenase-homologous genes in deep subseafloor sedimentary metagenomes.</title>
        <authorList>
            <person name="Kawai M."/>
            <person name="Futagami T."/>
            <person name="Toyoda A."/>
            <person name="Takaki Y."/>
            <person name="Nishi S."/>
            <person name="Hori S."/>
            <person name="Arai W."/>
            <person name="Tsubouchi T."/>
            <person name="Morono Y."/>
            <person name="Uchiyama I."/>
            <person name="Ito T."/>
            <person name="Fujiyama A."/>
            <person name="Inagaki F."/>
            <person name="Takami H."/>
        </authorList>
    </citation>
    <scope>NUCLEOTIDE SEQUENCE</scope>
    <source>
        <strain evidence="4">Expedition CK06-06</strain>
    </source>
</reference>
<evidence type="ECO:0000256" key="2">
    <source>
        <dbReference type="SAM" id="MobiDB-lite"/>
    </source>
</evidence>
<protein>
    <recommendedName>
        <fullName evidence="3">Transposase IS66 central domain-containing protein</fullName>
    </recommendedName>
</protein>
<dbReference type="EMBL" id="BARS01000455">
    <property type="protein sequence ID" value="GAF77601.1"/>
    <property type="molecule type" value="Genomic_DNA"/>
</dbReference>
<dbReference type="PANTHER" id="PTHR33678">
    <property type="entry name" value="BLL1576 PROTEIN"/>
    <property type="match status" value="1"/>
</dbReference>
<feature type="region of interest" description="Disordered" evidence="2">
    <location>
        <begin position="47"/>
        <end position="88"/>
    </location>
</feature>
<dbReference type="InterPro" id="IPR004291">
    <property type="entry name" value="Transposase_IS66_central"/>
</dbReference>
<dbReference type="PANTHER" id="PTHR33678:SF1">
    <property type="entry name" value="BLL1576 PROTEIN"/>
    <property type="match status" value="1"/>
</dbReference>
<evidence type="ECO:0000256" key="1">
    <source>
        <dbReference type="SAM" id="Coils"/>
    </source>
</evidence>